<feature type="domain" description="Anaphase-promoting complex subunit 5" evidence="7">
    <location>
        <begin position="205"/>
        <end position="299"/>
    </location>
</feature>
<evidence type="ECO:0000256" key="1">
    <source>
        <dbReference type="ARBA" id="ARBA00007450"/>
    </source>
</evidence>
<evidence type="ECO:0000256" key="2">
    <source>
        <dbReference type="ARBA" id="ARBA00016066"/>
    </source>
</evidence>
<sequence>MGPPRRDTRAPLLLDLTPSNVCLGFLIVKYKHEHEESWKMGHDTTAMNPHHVLAVFLMDQISHVPSPSPSLSFAQFVAALDKIHPAWSNEFQQAMHHISRRTVHELSECLATLCLPRDDMLPSTPFGRFTRMLSFAIHSAFYDRLCALQDEMQAFLDATPMSGTATSQANLLDAIERGDTLLPAAAEAQLDAFLRDDPSSPRLLFARFLHFQRRREFLAALDALHTYHNFALHVTTTPESSPHGAAKRFGPQYASLNLATFYWAFQHKAEAMAALEETIRVAQTARDLVCVAYALSYVLQWEPFDPKRARQCWEMAREWQLPVLATLTTLASVVHHQPLQLDATPRPLHLWLALQTAVSGSEHGKVSKQDVVRQWRAVRGKTALSAAAVWHDFGHRLMERLYLDLFFVLEDPTTADDATLDDVAAAVCHRAVLAMQPNAVPQEHAFVDALRQLAAVVARHPPLAAHPALRHTLLSILFEWTLATGELQAAHACLHQWRSLLAKDNLEATLDARLAGVRLLLRQNRRWDARCLLDALVQEAMSPPMRARVLLLTSQVHLHDAAPFTALPPLMECLALCEEAACDAILAHARLHLAALYAAMDRHDDVVLLLERHFPQVLEHGSLQLQAQYGLALAKAYAIINDAACVPRLESSLAAARHAHDLLLSIEIAALLARVHHLQGEMDARDRAAQHCLEWSATWEANQTKGASTVADLNLADPCASVREILRRRGA</sequence>
<evidence type="ECO:0000256" key="5">
    <source>
        <dbReference type="ARBA" id="ARBA00022786"/>
    </source>
</evidence>
<evidence type="ECO:0000259" key="7">
    <source>
        <dbReference type="Pfam" id="PF12862"/>
    </source>
</evidence>
<dbReference type="EMBL" id="VJMH01005433">
    <property type="protein sequence ID" value="KAF0696101.1"/>
    <property type="molecule type" value="Genomic_DNA"/>
</dbReference>
<comment type="similarity">
    <text evidence="1">Belongs to the APC5 family.</text>
</comment>
<dbReference type="OrthoDB" id="2504561at2759"/>
<dbReference type="EMBL" id="CAADRA010005454">
    <property type="protein sequence ID" value="VFT89981.1"/>
    <property type="molecule type" value="Genomic_DNA"/>
</dbReference>
<dbReference type="GO" id="GO:0045842">
    <property type="term" value="P:positive regulation of mitotic metaphase/anaphase transition"/>
    <property type="evidence" value="ECO:0007669"/>
    <property type="project" value="TreeGrafter"/>
</dbReference>
<keyword evidence="3" id="KW-0132">Cell division</keyword>
<dbReference type="Proteomes" id="UP000332933">
    <property type="component" value="Unassembled WGS sequence"/>
</dbReference>
<organism evidence="9 10">
    <name type="scientific">Aphanomyces stellatus</name>
    <dbReference type="NCBI Taxonomy" id="120398"/>
    <lineage>
        <taxon>Eukaryota</taxon>
        <taxon>Sar</taxon>
        <taxon>Stramenopiles</taxon>
        <taxon>Oomycota</taxon>
        <taxon>Saprolegniomycetes</taxon>
        <taxon>Saprolegniales</taxon>
        <taxon>Verrucalvaceae</taxon>
        <taxon>Aphanomyces</taxon>
    </lineage>
</organism>
<evidence type="ECO:0000313" key="8">
    <source>
        <dbReference type="EMBL" id="KAF0696101.1"/>
    </source>
</evidence>
<dbReference type="Pfam" id="PF12862">
    <property type="entry name" value="ANAPC5"/>
    <property type="match status" value="1"/>
</dbReference>
<dbReference type="PANTHER" id="PTHR12830:SF9">
    <property type="entry name" value="ANAPHASE-PROMOTING COMPLEX SUBUNIT 5"/>
    <property type="match status" value="1"/>
</dbReference>
<reference evidence="8" key="2">
    <citation type="submission" date="2019-06" db="EMBL/GenBank/DDBJ databases">
        <title>Genomics analysis of Aphanomyces spp. identifies a new class of oomycete effector associated with host adaptation.</title>
        <authorList>
            <person name="Gaulin E."/>
        </authorList>
    </citation>
    <scope>NUCLEOTIDE SEQUENCE</scope>
    <source>
        <strain evidence="8">CBS 578.67</strain>
    </source>
</reference>
<name>A0A485KZF9_9STRA</name>
<dbReference type="GO" id="GO:0005680">
    <property type="term" value="C:anaphase-promoting complex"/>
    <property type="evidence" value="ECO:0007669"/>
    <property type="project" value="InterPro"/>
</dbReference>
<dbReference type="InterPro" id="IPR037679">
    <property type="entry name" value="Apc5"/>
</dbReference>
<keyword evidence="4" id="KW-0498">Mitosis</keyword>
<protein>
    <recommendedName>
        <fullName evidence="2">Anaphase-promoting complex subunit 5</fullName>
    </recommendedName>
</protein>
<dbReference type="GO" id="GO:0051301">
    <property type="term" value="P:cell division"/>
    <property type="evidence" value="ECO:0007669"/>
    <property type="project" value="UniProtKB-KW"/>
</dbReference>
<accession>A0A485KZF9</accession>
<proteinExistence type="inferred from homology"/>
<evidence type="ECO:0000256" key="6">
    <source>
        <dbReference type="ARBA" id="ARBA00023306"/>
    </source>
</evidence>
<evidence type="ECO:0000256" key="3">
    <source>
        <dbReference type="ARBA" id="ARBA00022618"/>
    </source>
</evidence>
<evidence type="ECO:0000256" key="4">
    <source>
        <dbReference type="ARBA" id="ARBA00022776"/>
    </source>
</evidence>
<evidence type="ECO:0000313" key="10">
    <source>
        <dbReference type="Proteomes" id="UP000332933"/>
    </source>
</evidence>
<dbReference type="PANTHER" id="PTHR12830">
    <property type="entry name" value="ANAPHASE-PROMOTING COMPLEX SUBUNIT 5"/>
    <property type="match status" value="1"/>
</dbReference>
<reference evidence="9 10" key="1">
    <citation type="submission" date="2019-03" db="EMBL/GenBank/DDBJ databases">
        <authorList>
            <person name="Gaulin E."/>
            <person name="Dumas B."/>
        </authorList>
    </citation>
    <scope>NUCLEOTIDE SEQUENCE [LARGE SCALE GENOMIC DNA]</scope>
    <source>
        <strain evidence="9">CBS 568.67</strain>
    </source>
</reference>
<keyword evidence="5" id="KW-0833">Ubl conjugation pathway</keyword>
<keyword evidence="6" id="KW-0131">Cell cycle</keyword>
<evidence type="ECO:0000313" key="9">
    <source>
        <dbReference type="EMBL" id="VFT89981.1"/>
    </source>
</evidence>
<gene>
    <name evidence="9" type="primary">Aste57867_13139</name>
    <name evidence="8" type="ORF">As57867_013090</name>
    <name evidence="9" type="ORF">ASTE57867_13139</name>
</gene>
<dbReference type="GO" id="GO:0070979">
    <property type="term" value="P:protein K11-linked ubiquitination"/>
    <property type="evidence" value="ECO:0007669"/>
    <property type="project" value="TreeGrafter"/>
</dbReference>
<dbReference type="InterPro" id="IPR026000">
    <property type="entry name" value="Apc5_dom"/>
</dbReference>
<dbReference type="GO" id="GO:0031145">
    <property type="term" value="P:anaphase-promoting complex-dependent catabolic process"/>
    <property type="evidence" value="ECO:0007669"/>
    <property type="project" value="TreeGrafter"/>
</dbReference>
<dbReference type="AlphaFoldDB" id="A0A485KZF9"/>
<keyword evidence="10" id="KW-1185">Reference proteome</keyword>